<evidence type="ECO:0000256" key="2">
    <source>
        <dbReference type="ARBA" id="ARBA00022484"/>
    </source>
</evidence>
<keyword evidence="3" id="KW-0808">Transferase</keyword>
<dbReference type="SUPFAM" id="SSF56672">
    <property type="entry name" value="DNA/RNA polymerases"/>
    <property type="match status" value="1"/>
</dbReference>
<accession>A0A8S5KXK8</accession>
<dbReference type="KEGG" id="vg:80399363"/>
<evidence type="ECO:0000256" key="5">
    <source>
        <dbReference type="ARBA" id="ARBA00022741"/>
    </source>
</evidence>
<evidence type="ECO:0000256" key="8">
    <source>
        <dbReference type="ARBA" id="ARBA00048744"/>
    </source>
</evidence>
<comment type="cofactor">
    <cofactor evidence="9">
        <name>Mg(2+)</name>
        <dbReference type="ChEBI" id="CHEBI:18420"/>
    </cofactor>
    <text evidence="9">Binds 2 Mg(2+) per subunit.</text>
</comment>
<evidence type="ECO:0000256" key="4">
    <source>
        <dbReference type="ARBA" id="ARBA00022695"/>
    </source>
</evidence>
<keyword evidence="5" id="KW-0547">Nucleotide-binding</keyword>
<protein>
    <recommendedName>
        <fullName evidence="1">RNA-directed RNA polymerase</fullName>
        <ecNumber evidence="1">2.7.7.48</ecNumber>
    </recommendedName>
    <alternativeName>
        <fullName evidence="7">RNA replicase beta chain</fullName>
    </alternativeName>
</protein>
<evidence type="ECO:0000313" key="11">
    <source>
        <dbReference type="EMBL" id="DAD49868.1"/>
    </source>
</evidence>
<keyword evidence="9" id="KW-0479">Metal-binding</keyword>
<gene>
    <name evidence="11" type="primary">AVE020_3</name>
</gene>
<dbReference type="GO" id="GO:0000166">
    <property type="term" value="F:nucleotide binding"/>
    <property type="evidence" value="ECO:0007669"/>
    <property type="project" value="UniProtKB-KW"/>
</dbReference>
<name>A0A8S5KXK8_9VIRU</name>
<dbReference type="GO" id="GO:0003968">
    <property type="term" value="F:RNA-directed RNA polymerase activity"/>
    <property type="evidence" value="ECO:0007669"/>
    <property type="project" value="UniProtKB-KW"/>
</dbReference>
<dbReference type="GO" id="GO:0039694">
    <property type="term" value="P:viral RNA genome replication"/>
    <property type="evidence" value="ECO:0007669"/>
    <property type="project" value="InterPro"/>
</dbReference>
<dbReference type="InterPro" id="IPR005093">
    <property type="entry name" value="RNArep_beta"/>
</dbReference>
<keyword evidence="2 11" id="KW-0696">RNA-directed RNA polymerase</keyword>
<feature type="binding site" evidence="9">
    <location>
        <position position="437"/>
    </location>
    <ligand>
        <name>Mg(2+)</name>
        <dbReference type="ChEBI" id="CHEBI:18420"/>
        <label>2</label>
    </ligand>
</feature>
<dbReference type="InterPro" id="IPR007096">
    <property type="entry name" value="RNA-dir_Rpol_cat_phage"/>
</dbReference>
<keyword evidence="12" id="KW-1185">Reference proteome</keyword>
<dbReference type="GeneID" id="80399363"/>
<evidence type="ECO:0000256" key="1">
    <source>
        <dbReference type="ARBA" id="ARBA00012494"/>
    </source>
</evidence>
<keyword evidence="9" id="KW-0460">Magnesium</keyword>
<dbReference type="PROSITE" id="PS50522">
    <property type="entry name" value="RDRP_PHAGE"/>
    <property type="match status" value="1"/>
</dbReference>
<dbReference type="GO" id="GO:0046872">
    <property type="term" value="F:metal ion binding"/>
    <property type="evidence" value="ECO:0007669"/>
    <property type="project" value="UniProtKB-KW"/>
</dbReference>
<dbReference type="RefSeq" id="YP_010770140.1">
    <property type="nucleotide sequence ID" value="NC_074175.1"/>
</dbReference>
<dbReference type="Proteomes" id="UP000677998">
    <property type="component" value="Segment"/>
</dbReference>
<feature type="domain" description="RdRp catalytic" evidence="10">
    <location>
        <begin position="320"/>
        <end position="468"/>
    </location>
</feature>
<evidence type="ECO:0000256" key="3">
    <source>
        <dbReference type="ARBA" id="ARBA00022679"/>
    </source>
</evidence>
<evidence type="ECO:0000256" key="7">
    <source>
        <dbReference type="ARBA" id="ARBA00030248"/>
    </source>
</evidence>
<keyword evidence="4" id="KW-0548">Nucleotidyltransferase</keyword>
<keyword evidence="6" id="KW-0693">Viral RNA replication</keyword>
<dbReference type="EMBL" id="BK013364">
    <property type="protein sequence ID" value="DAD49868.1"/>
    <property type="molecule type" value="Genomic_RNA"/>
</dbReference>
<dbReference type="EC" id="2.7.7.48" evidence="1"/>
<reference evidence="11" key="1">
    <citation type="submission" date="2020-09" db="EMBL/GenBank/DDBJ databases">
        <title>Leviviricetes taxonomy.</title>
        <authorList>
            <person name="Stockdale S.R."/>
            <person name="Callanan J."/>
            <person name="Adriaenssens E.M."/>
            <person name="Kuhn J.H."/>
            <person name="Rumnieks J."/>
            <person name="Shkoporov A."/>
            <person name="Draper L.A."/>
            <person name="Ross P."/>
            <person name="Hill C."/>
        </authorList>
    </citation>
    <scope>NUCLEOTIDE SEQUENCE</scope>
</reference>
<dbReference type="InterPro" id="IPR043502">
    <property type="entry name" value="DNA/RNA_pol_sf"/>
</dbReference>
<dbReference type="Pfam" id="PF03431">
    <property type="entry name" value="RNA_replicase_B"/>
    <property type="match status" value="1"/>
</dbReference>
<sequence length="707" mass="80740">MIMREFSATYEVVRGYYDQFWSLLKKARYTNGEDLSRGDISKMASALATWTTYIYDLECNRTDVALNTVFSRVYMLVDIYLDEIDTFFVDLKKLTSSVLSTDPIRTCGYKTKFENGRIWCLHHVLSHSYMGKVDVESVRIKRAAFSYIAKLNLDRPTLAIKNEWEYLDHEDYLRSIAPLDEKALKPVRKWFQRFTRGFNANKILKGLKLSNGATAETNRDISKKLRHFPGLTERIREAVEVTLMWSGADEEFMEFLEWPIVEDVPSKVCFVPKTALTYRVIAEESVVRNFWQNGVSHALVNAPGWPGHLIRLEDQTHSMKMCVEASADGHLATIDSSKASDSIRTDVVEFLCWNENESRTTEVGLLREWLLATRPEAVSLEDPWEGELVIPITKYASMGAVTTFPLESLIFLCAACAALEDVGLSPGPKTVSVYGDDIVIAVEAVEQLFYYLELLGITVNKDKSFYDEGPCFREACGAFGYHGKDITMPAISRKSFCLFDGSGAGSYDRALAAAQMANDLFFANCNLTRYIYVRYVISCGVQFLTRPPTWEEWQPFYLKKSRGPDYNQEPVTAPILIYCTLSDRVAAEELLMVEPANRNREARFHHSPQPYVIKTFSFKKVRVIEKGLGYKLSVRSTVVTPDKRWSDEDRLSIWLYRSRFEERQSIEPWDFSSLKEPLVVGFGNTASCKKATLKRILLSTSNYRVVV</sequence>
<organism evidence="11 12">
    <name type="scientific">ssRNA phage AVE020</name>
    <dbReference type="NCBI Taxonomy" id="2785992"/>
    <lineage>
        <taxon>Viruses</taxon>
        <taxon>Riboviria</taxon>
        <taxon>Orthornavirae</taxon>
        <taxon>Lenarviricota</taxon>
        <taxon>Leviviricetes</taxon>
        <taxon>Timlovirales</taxon>
        <taxon>Blumeviridae</taxon>
        <taxon>Alehndavirus</taxon>
        <taxon>Alehndavirus ruminicola</taxon>
    </lineage>
</organism>
<evidence type="ECO:0000256" key="9">
    <source>
        <dbReference type="PIRSR" id="PIRSR605093-1"/>
    </source>
</evidence>
<feature type="binding site" evidence="9">
    <location>
        <position position="335"/>
    </location>
    <ligand>
        <name>Mg(2+)</name>
        <dbReference type="ChEBI" id="CHEBI:18420"/>
        <label>2</label>
    </ligand>
</feature>
<evidence type="ECO:0000259" key="10">
    <source>
        <dbReference type="PROSITE" id="PS50522"/>
    </source>
</evidence>
<comment type="catalytic activity">
    <reaction evidence="8">
        <text>RNA(n) + a ribonucleoside 5'-triphosphate = RNA(n+1) + diphosphate</text>
        <dbReference type="Rhea" id="RHEA:21248"/>
        <dbReference type="Rhea" id="RHEA-COMP:14527"/>
        <dbReference type="Rhea" id="RHEA-COMP:17342"/>
        <dbReference type="ChEBI" id="CHEBI:33019"/>
        <dbReference type="ChEBI" id="CHEBI:61557"/>
        <dbReference type="ChEBI" id="CHEBI:140395"/>
        <dbReference type="EC" id="2.7.7.48"/>
    </reaction>
</comment>
<proteinExistence type="predicted"/>
<evidence type="ECO:0000256" key="6">
    <source>
        <dbReference type="ARBA" id="ARBA00022953"/>
    </source>
</evidence>
<evidence type="ECO:0000313" key="12">
    <source>
        <dbReference type="Proteomes" id="UP000677998"/>
    </source>
</evidence>
<feature type="binding site" evidence="9">
    <location>
        <position position="436"/>
    </location>
    <ligand>
        <name>Mg(2+)</name>
        <dbReference type="ChEBI" id="CHEBI:18420"/>
        <label>2</label>
    </ligand>
</feature>